<feature type="compositionally biased region" description="Basic residues" evidence="1">
    <location>
        <begin position="322"/>
        <end position="336"/>
    </location>
</feature>
<organism evidence="2 3">
    <name type="scientific">Lentinus tigrinus ALCF2SS1-6</name>
    <dbReference type="NCBI Taxonomy" id="1328759"/>
    <lineage>
        <taxon>Eukaryota</taxon>
        <taxon>Fungi</taxon>
        <taxon>Dikarya</taxon>
        <taxon>Basidiomycota</taxon>
        <taxon>Agaricomycotina</taxon>
        <taxon>Agaricomycetes</taxon>
        <taxon>Polyporales</taxon>
        <taxon>Polyporaceae</taxon>
        <taxon>Lentinus</taxon>
    </lineage>
</organism>
<feature type="compositionally biased region" description="Pro residues" evidence="1">
    <location>
        <begin position="293"/>
        <end position="303"/>
    </location>
</feature>
<protein>
    <submittedName>
        <fullName evidence="2">Uncharacterized protein</fullName>
    </submittedName>
</protein>
<dbReference type="AlphaFoldDB" id="A0A5C2RMX6"/>
<feature type="region of interest" description="Disordered" evidence="1">
    <location>
        <begin position="1"/>
        <end position="102"/>
    </location>
</feature>
<dbReference type="OrthoDB" id="2766461at2759"/>
<keyword evidence="3" id="KW-1185">Reference proteome</keyword>
<evidence type="ECO:0000313" key="2">
    <source>
        <dbReference type="EMBL" id="RPD52873.1"/>
    </source>
</evidence>
<evidence type="ECO:0000256" key="1">
    <source>
        <dbReference type="SAM" id="MobiDB-lite"/>
    </source>
</evidence>
<evidence type="ECO:0000313" key="3">
    <source>
        <dbReference type="Proteomes" id="UP000313359"/>
    </source>
</evidence>
<proteinExistence type="predicted"/>
<accession>A0A5C2RMX6</accession>
<feature type="compositionally biased region" description="Pro residues" evidence="1">
    <location>
        <begin position="177"/>
        <end position="199"/>
    </location>
</feature>
<feature type="compositionally biased region" description="Basic and acidic residues" evidence="1">
    <location>
        <begin position="272"/>
        <end position="290"/>
    </location>
</feature>
<feature type="region of interest" description="Disordered" evidence="1">
    <location>
        <begin position="173"/>
        <end position="356"/>
    </location>
</feature>
<sequence length="424" mass="46266">MPSFRAPNAPALRNTKPRASARNAFELPRPAMFATVQRHESASSHETNMTRRGRTTTRQNDGAPRQRSPSLSHGPAAPLPSSIDASVDERDAPVSDCNEEDVFEDALSSPVETLSSGVGDCMENWSNIPLPPSPVDGDRSPCQEPLSVVSSVSQTVLNEHHEQDSLARYTKVHQRPLPTPPLPLPPRSPARPRLRPLPDPRQCASSSPNTTSPPSSLDQLTRRTEVHSEELKDAAASPTLTCEPAAPTSPLPRSDGTITRRGDLRIATATHEGSRERSTRMSAKEGHDNRLLLPPPTPFPRTPPPDRDGRMDVLQRDGGTGKPRRHPVGRASHPKRLAGGDTRHTGTTDAPKPRGQEPYIVHEATPVGMLNCFGGTRKLKSKRAANILEQNSGDDGMARRRARRTRSFRELVTPCISKAPHSFE</sequence>
<feature type="compositionally biased region" description="Low complexity" evidence="1">
    <location>
        <begin position="205"/>
        <end position="216"/>
    </location>
</feature>
<reference evidence="2" key="1">
    <citation type="journal article" date="2018" name="Genome Biol. Evol.">
        <title>Genomics and development of Lentinus tigrinus, a white-rot wood-decaying mushroom with dimorphic fruiting bodies.</title>
        <authorList>
            <person name="Wu B."/>
            <person name="Xu Z."/>
            <person name="Knudson A."/>
            <person name="Carlson A."/>
            <person name="Chen N."/>
            <person name="Kovaka S."/>
            <person name="LaButti K."/>
            <person name="Lipzen A."/>
            <person name="Pennachio C."/>
            <person name="Riley R."/>
            <person name="Schakwitz W."/>
            <person name="Umezawa K."/>
            <person name="Ohm R.A."/>
            <person name="Grigoriev I.V."/>
            <person name="Nagy L.G."/>
            <person name="Gibbons J."/>
            <person name="Hibbett D."/>
        </authorList>
    </citation>
    <scope>NUCLEOTIDE SEQUENCE [LARGE SCALE GENOMIC DNA]</scope>
    <source>
        <strain evidence="2">ALCF2SS1-6</strain>
    </source>
</reference>
<feature type="compositionally biased region" description="Basic and acidic residues" evidence="1">
    <location>
        <begin position="341"/>
        <end position="355"/>
    </location>
</feature>
<dbReference type="Proteomes" id="UP000313359">
    <property type="component" value="Unassembled WGS sequence"/>
</dbReference>
<dbReference type="EMBL" id="ML122336">
    <property type="protein sequence ID" value="RPD52873.1"/>
    <property type="molecule type" value="Genomic_DNA"/>
</dbReference>
<feature type="compositionally biased region" description="Basic and acidic residues" evidence="1">
    <location>
        <begin position="220"/>
        <end position="233"/>
    </location>
</feature>
<feature type="compositionally biased region" description="Basic and acidic residues" evidence="1">
    <location>
        <begin position="304"/>
        <end position="315"/>
    </location>
</feature>
<name>A0A5C2RMX6_9APHY</name>
<gene>
    <name evidence="2" type="ORF">L227DRAFT_426896</name>
</gene>